<reference evidence="1" key="1">
    <citation type="submission" date="2020-11" db="EMBL/GenBank/DDBJ databases">
        <authorList>
            <person name="Tran Van P."/>
        </authorList>
    </citation>
    <scope>NUCLEOTIDE SEQUENCE</scope>
</reference>
<name>A0A7R9D4N1_TIMCR</name>
<sequence length="223" mass="25412">MSGSSCPVWTNTGWLFSGGLFSLHSRSSSHLAAQPSERAFGDVEKAMRELPVAETQVQPLPPRLKPTPTTPTTWMHLKLYYKHHLELLTPTHELLHRLVWDISHVSQILKRTLDRPPGSTVQFPNKFDDKSLFPRNPRWTSPRLICPGNKLPASKDQEDIIHVRAVLLKFNSSLLCPLCPRCSARVNQSNIRTNHLTSVRMRCRARSEQTAPLSVVRRFVITR</sequence>
<dbReference type="EMBL" id="OC320419">
    <property type="protein sequence ID" value="CAD7408040.1"/>
    <property type="molecule type" value="Genomic_DNA"/>
</dbReference>
<organism evidence="1">
    <name type="scientific">Timema cristinae</name>
    <name type="common">Walking stick</name>
    <dbReference type="NCBI Taxonomy" id="61476"/>
    <lineage>
        <taxon>Eukaryota</taxon>
        <taxon>Metazoa</taxon>
        <taxon>Ecdysozoa</taxon>
        <taxon>Arthropoda</taxon>
        <taxon>Hexapoda</taxon>
        <taxon>Insecta</taxon>
        <taxon>Pterygota</taxon>
        <taxon>Neoptera</taxon>
        <taxon>Polyneoptera</taxon>
        <taxon>Phasmatodea</taxon>
        <taxon>Timematodea</taxon>
        <taxon>Timematoidea</taxon>
        <taxon>Timematidae</taxon>
        <taxon>Timema</taxon>
    </lineage>
</organism>
<proteinExistence type="predicted"/>
<evidence type="ECO:0000313" key="1">
    <source>
        <dbReference type="EMBL" id="CAD7408040.1"/>
    </source>
</evidence>
<accession>A0A7R9D4N1</accession>
<protein>
    <submittedName>
        <fullName evidence="1">Uncharacterized protein</fullName>
    </submittedName>
</protein>
<gene>
    <name evidence="1" type="ORF">TCEB3V08_LOCUS9328</name>
</gene>
<dbReference type="AlphaFoldDB" id="A0A7R9D4N1"/>